<keyword evidence="1" id="KW-0472">Membrane</keyword>
<comment type="caution">
    <text evidence="2">The sequence shown here is derived from an EMBL/GenBank/DDBJ whole genome shotgun (WGS) entry which is preliminary data.</text>
</comment>
<keyword evidence="1" id="KW-0812">Transmembrane</keyword>
<protein>
    <submittedName>
        <fullName evidence="2">LapA family protein</fullName>
    </submittedName>
</protein>
<feature type="transmembrane region" description="Helical" evidence="1">
    <location>
        <begin position="12"/>
        <end position="33"/>
    </location>
</feature>
<reference evidence="2" key="2">
    <citation type="submission" date="2020-02" db="EMBL/GenBank/DDBJ databases">
        <authorList>
            <consortium name="NCBI Pathogen Detection Project"/>
        </authorList>
    </citation>
    <scope>NUCLEOTIDE SEQUENCE</scope>
    <source>
        <strain evidence="2">MA.CK_00/00002125</strain>
    </source>
</reference>
<dbReference type="EMBL" id="DAAWYJ010000032">
    <property type="protein sequence ID" value="HAG0017512.1"/>
    <property type="molecule type" value="Genomic_DNA"/>
</dbReference>
<dbReference type="AlphaFoldDB" id="A0A756LH38"/>
<proteinExistence type="predicted"/>
<evidence type="ECO:0000256" key="1">
    <source>
        <dbReference type="SAM" id="Phobius"/>
    </source>
</evidence>
<sequence length="67" mass="8241">MEINYSFTMPESIAVISIAEFIIFMAVWILMFIDTWRQRRRYLKQRKELGMSRNEKVKWMPPKDKKL</sequence>
<reference evidence="2" key="1">
    <citation type="journal article" date="2018" name="Genome Biol.">
        <title>SKESA: strategic k-mer extension for scrupulous assemblies.</title>
        <authorList>
            <person name="Souvorov A."/>
            <person name="Agarwala R."/>
            <person name="Lipman D.J."/>
        </authorList>
    </citation>
    <scope>NUCLEOTIDE SEQUENCE</scope>
    <source>
        <strain evidence="2">MA.CK_00/00002125</strain>
    </source>
</reference>
<keyword evidence="1" id="KW-1133">Transmembrane helix</keyword>
<evidence type="ECO:0000313" key="2">
    <source>
        <dbReference type="EMBL" id="HAG0017512.1"/>
    </source>
</evidence>
<accession>A0A756LH38</accession>
<gene>
    <name evidence="2" type="ORF">G8O67_004898</name>
</gene>
<name>A0A756LH38_SALER</name>
<organism evidence="2">
    <name type="scientific">Salmonella enterica</name>
    <name type="common">Salmonella choleraesuis</name>
    <dbReference type="NCBI Taxonomy" id="28901"/>
    <lineage>
        <taxon>Bacteria</taxon>
        <taxon>Pseudomonadati</taxon>
        <taxon>Pseudomonadota</taxon>
        <taxon>Gammaproteobacteria</taxon>
        <taxon>Enterobacterales</taxon>
        <taxon>Enterobacteriaceae</taxon>
        <taxon>Salmonella</taxon>
    </lineage>
</organism>